<accession>A0A2K1L3U0</accession>
<sequence length="93" mass="10139">MKTIEVGDCIDVTSFELMHSSADCENLREFDCCRSVGIGDQRVAAIASGCKRLKVVKVTYREHIKDATLHSLAMNRGTSAARACSQVTSTEIT</sequence>
<name>A0A2K1L3U0_PHYPA</name>
<evidence type="ECO:0000313" key="1">
    <source>
        <dbReference type="EMBL" id="PNR60683.1"/>
    </source>
</evidence>
<evidence type="ECO:0000313" key="2">
    <source>
        <dbReference type="EnsemblPlants" id="Pp3c2_31270V3.1"/>
    </source>
</evidence>
<dbReference type="EnsemblPlants" id="Pp3c2_31270V3.1">
    <property type="protein sequence ID" value="Pp3c2_31270V3.1"/>
    <property type="gene ID" value="Pp3c2_31270"/>
</dbReference>
<dbReference type="PaxDb" id="3218-PP1S371_56V6.1"/>
<keyword evidence="3" id="KW-1185">Reference proteome</keyword>
<dbReference type="Gramene" id="Pp3c2_31270V3.1">
    <property type="protein sequence ID" value="Pp3c2_31270V3.1"/>
    <property type="gene ID" value="Pp3c2_31270"/>
</dbReference>
<dbReference type="Proteomes" id="UP000006727">
    <property type="component" value="Chromosome 2"/>
</dbReference>
<dbReference type="InParanoid" id="A0A2K1L3U0"/>
<reference evidence="2" key="3">
    <citation type="submission" date="2020-12" db="UniProtKB">
        <authorList>
            <consortium name="EnsemblPlants"/>
        </authorList>
    </citation>
    <scope>IDENTIFICATION</scope>
</reference>
<proteinExistence type="predicted"/>
<organism evidence="1">
    <name type="scientific">Physcomitrium patens</name>
    <name type="common">Spreading-leaved earth moss</name>
    <name type="synonym">Physcomitrella patens</name>
    <dbReference type="NCBI Taxonomy" id="3218"/>
    <lineage>
        <taxon>Eukaryota</taxon>
        <taxon>Viridiplantae</taxon>
        <taxon>Streptophyta</taxon>
        <taxon>Embryophyta</taxon>
        <taxon>Bryophyta</taxon>
        <taxon>Bryophytina</taxon>
        <taxon>Bryopsida</taxon>
        <taxon>Funariidae</taxon>
        <taxon>Funariales</taxon>
        <taxon>Funariaceae</taxon>
        <taxon>Physcomitrium</taxon>
    </lineage>
</organism>
<protein>
    <submittedName>
        <fullName evidence="1 2">Uncharacterized protein</fullName>
    </submittedName>
</protein>
<reference evidence="1 3" key="1">
    <citation type="journal article" date="2008" name="Science">
        <title>The Physcomitrella genome reveals evolutionary insights into the conquest of land by plants.</title>
        <authorList>
            <person name="Rensing S."/>
            <person name="Lang D."/>
            <person name="Zimmer A."/>
            <person name="Terry A."/>
            <person name="Salamov A."/>
            <person name="Shapiro H."/>
            <person name="Nishiyama T."/>
            <person name="Perroud P.-F."/>
            <person name="Lindquist E."/>
            <person name="Kamisugi Y."/>
            <person name="Tanahashi T."/>
            <person name="Sakakibara K."/>
            <person name="Fujita T."/>
            <person name="Oishi K."/>
            <person name="Shin-I T."/>
            <person name="Kuroki Y."/>
            <person name="Toyoda A."/>
            <person name="Suzuki Y."/>
            <person name="Hashimoto A."/>
            <person name="Yamaguchi K."/>
            <person name="Sugano A."/>
            <person name="Kohara Y."/>
            <person name="Fujiyama A."/>
            <person name="Anterola A."/>
            <person name="Aoki S."/>
            <person name="Ashton N."/>
            <person name="Barbazuk W.B."/>
            <person name="Barker E."/>
            <person name="Bennetzen J."/>
            <person name="Bezanilla M."/>
            <person name="Blankenship R."/>
            <person name="Cho S.H."/>
            <person name="Dutcher S."/>
            <person name="Estelle M."/>
            <person name="Fawcett J.A."/>
            <person name="Gundlach H."/>
            <person name="Hanada K."/>
            <person name="Heyl A."/>
            <person name="Hicks K.A."/>
            <person name="Hugh J."/>
            <person name="Lohr M."/>
            <person name="Mayer K."/>
            <person name="Melkozernov A."/>
            <person name="Murata T."/>
            <person name="Nelson D."/>
            <person name="Pils B."/>
            <person name="Prigge M."/>
            <person name="Reiss B."/>
            <person name="Renner T."/>
            <person name="Rombauts S."/>
            <person name="Rushton P."/>
            <person name="Sanderfoot A."/>
            <person name="Schween G."/>
            <person name="Shiu S.-H."/>
            <person name="Stueber K."/>
            <person name="Theodoulou F.L."/>
            <person name="Tu H."/>
            <person name="Van de Peer Y."/>
            <person name="Verrier P.J."/>
            <person name="Waters E."/>
            <person name="Wood A."/>
            <person name="Yang L."/>
            <person name="Cove D."/>
            <person name="Cuming A."/>
            <person name="Hasebe M."/>
            <person name="Lucas S."/>
            <person name="Mishler D.B."/>
            <person name="Reski R."/>
            <person name="Grigoriev I."/>
            <person name="Quatrano R.S."/>
            <person name="Boore J.L."/>
        </authorList>
    </citation>
    <scope>NUCLEOTIDE SEQUENCE [LARGE SCALE GENOMIC DNA]</scope>
    <source>
        <strain evidence="2 3">cv. Gransden 2004</strain>
    </source>
</reference>
<dbReference type="Gene3D" id="3.80.10.10">
    <property type="entry name" value="Ribonuclease Inhibitor"/>
    <property type="match status" value="1"/>
</dbReference>
<evidence type="ECO:0000313" key="3">
    <source>
        <dbReference type="Proteomes" id="UP000006727"/>
    </source>
</evidence>
<reference evidence="1 3" key="2">
    <citation type="journal article" date="2018" name="Plant J.">
        <title>The Physcomitrella patens chromosome-scale assembly reveals moss genome structure and evolution.</title>
        <authorList>
            <person name="Lang D."/>
            <person name="Ullrich K.K."/>
            <person name="Murat F."/>
            <person name="Fuchs J."/>
            <person name="Jenkins J."/>
            <person name="Haas F.B."/>
            <person name="Piednoel M."/>
            <person name="Gundlach H."/>
            <person name="Van Bel M."/>
            <person name="Meyberg R."/>
            <person name="Vives C."/>
            <person name="Morata J."/>
            <person name="Symeonidi A."/>
            <person name="Hiss M."/>
            <person name="Muchero W."/>
            <person name="Kamisugi Y."/>
            <person name="Saleh O."/>
            <person name="Blanc G."/>
            <person name="Decker E.L."/>
            <person name="van Gessel N."/>
            <person name="Grimwood J."/>
            <person name="Hayes R.D."/>
            <person name="Graham S.W."/>
            <person name="Gunter L.E."/>
            <person name="McDaniel S.F."/>
            <person name="Hoernstein S.N.W."/>
            <person name="Larsson A."/>
            <person name="Li F.W."/>
            <person name="Perroud P.F."/>
            <person name="Phillips J."/>
            <person name="Ranjan P."/>
            <person name="Rokshar D.S."/>
            <person name="Rothfels C.J."/>
            <person name="Schneider L."/>
            <person name="Shu S."/>
            <person name="Stevenson D.W."/>
            <person name="Thummler F."/>
            <person name="Tillich M."/>
            <person name="Villarreal Aguilar J.C."/>
            <person name="Widiez T."/>
            <person name="Wong G.K."/>
            <person name="Wymore A."/>
            <person name="Zhang Y."/>
            <person name="Zimmer A.D."/>
            <person name="Quatrano R.S."/>
            <person name="Mayer K.F.X."/>
            <person name="Goodstein D."/>
            <person name="Casacuberta J.M."/>
            <person name="Vandepoele K."/>
            <person name="Reski R."/>
            <person name="Cuming A.C."/>
            <person name="Tuskan G.A."/>
            <person name="Maumus F."/>
            <person name="Salse J."/>
            <person name="Schmutz J."/>
            <person name="Rensing S.A."/>
        </authorList>
    </citation>
    <scope>NUCLEOTIDE SEQUENCE [LARGE SCALE GENOMIC DNA]</scope>
    <source>
        <strain evidence="2 3">cv. Gransden 2004</strain>
    </source>
</reference>
<dbReference type="InterPro" id="IPR032675">
    <property type="entry name" value="LRR_dom_sf"/>
</dbReference>
<dbReference type="EMBL" id="ABEU02000002">
    <property type="protein sequence ID" value="PNR60683.1"/>
    <property type="molecule type" value="Genomic_DNA"/>
</dbReference>
<gene>
    <name evidence="1" type="ORF">PHYPA_003476</name>
</gene>
<dbReference type="AlphaFoldDB" id="A0A2K1L3U0"/>